<protein>
    <submittedName>
        <fullName evidence="3">D-amino-acid oxidase</fullName>
    </submittedName>
</protein>
<keyword evidence="4" id="KW-1185">Reference proteome</keyword>
<dbReference type="AlphaFoldDB" id="A0A5J6N3F0"/>
<dbReference type="Proteomes" id="UP000325797">
    <property type="component" value="Chromosome"/>
</dbReference>
<dbReference type="InterPro" id="IPR036188">
    <property type="entry name" value="FAD/NAD-bd_sf"/>
</dbReference>
<feature type="domain" description="FAD dependent oxidoreductase" evidence="2">
    <location>
        <begin position="8"/>
        <end position="337"/>
    </location>
</feature>
<evidence type="ECO:0000313" key="4">
    <source>
        <dbReference type="Proteomes" id="UP000325797"/>
    </source>
</evidence>
<dbReference type="GO" id="GO:0005737">
    <property type="term" value="C:cytoplasm"/>
    <property type="evidence" value="ECO:0007669"/>
    <property type="project" value="TreeGrafter"/>
</dbReference>
<dbReference type="InterPro" id="IPR006076">
    <property type="entry name" value="FAD-dep_OxRdtase"/>
</dbReference>
<keyword evidence="1" id="KW-0560">Oxidoreductase</keyword>
<dbReference type="SUPFAM" id="SSF51905">
    <property type="entry name" value="FAD/NAD(P)-binding domain"/>
    <property type="match status" value="1"/>
</dbReference>
<dbReference type="GO" id="GO:0016491">
    <property type="term" value="F:oxidoreductase activity"/>
    <property type="evidence" value="ECO:0007669"/>
    <property type="project" value="UniProtKB-KW"/>
</dbReference>
<dbReference type="OrthoDB" id="8993739at2"/>
<dbReference type="EMBL" id="CP042582">
    <property type="protein sequence ID" value="QEX23080.1"/>
    <property type="molecule type" value="Genomic_DNA"/>
</dbReference>
<dbReference type="Pfam" id="PF01266">
    <property type="entry name" value="DAO"/>
    <property type="match status" value="1"/>
</dbReference>
<evidence type="ECO:0000313" key="3">
    <source>
        <dbReference type="EMBL" id="QEX23080.1"/>
    </source>
</evidence>
<dbReference type="Gene3D" id="3.30.9.10">
    <property type="entry name" value="D-Amino Acid Oxidase, subunit A, domain 2"/>
    <property type="match status" value="1"/>
</dbReference>
<accession>A0A5J6N3F0</accession>
<evidence type="ECO:0000259" key="2">
    <source>
        <dbReference type="Pfam" id="PF01266"/>
    </source>
</evidence>
<name>A0A5J6N3F0_9PROT</name>
<dbReference type="KEGG" id="hadh:FRZ61_30150"/>
<dbReference type="RefSeq" id="WP_151118506.1">
    <property type="nucleotide sequence ID" value="NZ_CP042582.1"/>
</dbReference>
<dbReference type="PANTHER" id="PTHR13847">
    <property type="entry name" value="SARCOSINE DEHYDROGENASE-RELATED"/>
    <property type="match status" value="1"/>
</dbReference>
<organism evidence="3 4">
    <name type="scientific">Hypericibacter adhaerens</name>
    <dbReference type="NCBI Taxonomy" id="2602016"/>
    <lineage>
        <taxon>Bacteria</taxon>
        <taxon>Pseudomonadati</taxon>
        <taxon>Pseudomonadota</taxon>
        <taxon>Alphaproteobacteria</taxon>
        <taxon>Rhodospirillales</taxon>
        <taxon>Dongiaceae</taxon>
        <taxon>Hypericibacter</taxon>
    </lineage>
</organism>
<sequence>MTTAKPRTIVIGAGIVGASVAYHLARRGAPVTLIDKGKPAGAVTGKAFAWINVAHGLPEPYSQLRHLAVQDWRRLEQELERPLPIDWCGALTWNRDPADTERLVREHAAWGYDIRLVERPEIARLEPNLTEPPAIAAFAASEAAVDPVAATTILADAARRAGAELRLETEVIALAAESGKISGIRTRDGIVSADRVVIAAGIEAPALCRTIDLALPVETSPALLLRFKTAGRLVNRILTGPVMEVRQASPVQLLAAEDYVDAAGENGPEAIAQRTLAAVRRHLRAAEGTTLESVSVGLRPMPADGLPIVGAGGVEGLYLAVMHAGVTLAPLVGRLAASEILDGVEVRMLESCRLARFSRA</sequence>
<gene>
    <name evidence="3" type="ORF">FRZ61_30150</name>
</gene>
<evidence type="ECO:0000256" key="1">
    <source>
        <dbReference type="ARBA" id="ARBA00023002"/>
    </source>
</evidence>
<proteinExistence type="predicted"/>
<dbReference type="Gene3D" id="3.50.50.60">
    <property type="entry name" value="FAD/NAD(P)-binding domain"/>
    <property type="match status" value="1"/>
</dbReference>
<dbReference type="PANTHER" id="PTHR13847:SF289">
    <property type="entry name" value="GLYCINE OXIDASE"/>
    <property type="match status" value="1"/>
</dbReference>
<reference evidence="3 4" key="1">
    <citation type="submission" date="2019-08" db="EMBL/GenBank/DDBJ databases">
        <title>Hyperibacter terrae gen. nov., sp. nov. and Hyperibacter viscosus sp. nov., two new members in the family Rhodospirillaceae isolated from the rhizosphere of Hypericum perforatum.</title>
        <authorList>
            <person name="Noviana Z."/>
        </authorList>
    </citation>
    <scope>NUCLEOTIDE SEQUENCE [LARGE SCALE GENOMIC DNA]</scope>
    <source>
        <strain evidence="3 4">R5959</strain>
    </source>
</reference>